<accession>A0A1B6M0I0</accession>
<dbReference type="EMBL" id="GEBQ01010546">
    <property type="protein sequence ID" value="JAT29431.1"/>
    <property type="molecule type" value="Transcribed_RNA"/>
</dbReference>
<keyword evidence="1" id="KW-1133">Transmembrane helix</keyword>
<keyword evidence="1" id="KW-0812">Transmembrane</keyword>
<reference evidence="2" key="1">
    <citation type="submission" date="2015-11" db="EMBL/GenBank/DDBJ databases">
        <title>De novo transcriptome assembly of four potential Pierce s Disease insect vectors from Arizona vineyards.</title>
        <authorList>
            <person name="Tassone E.E."/>
        </authorList>
    </citation>
    <scope>NUCLEOTIDE SEQUENCE</scope>
</reference>
<gene>
    <name evidence="2" type="ORF">g.9406</name>
</gene>
<dbReference type="AlphaFoldDB" id="A0A1B6M0I0"/>
<name>A0A1B6M0I0_9HEMI</name>
<keyword evidence="1" id="KW-0472">Membrane</keyword>
<organism evidence="2">
    <name type="scientific">Graphocephala atropunctata</name>
    <dbReference type="NCBI Taxonomy" id="36148"/>
    <lineage>
        <taxon>Eukaryota</taxon>
        <taxon>Metazoa</taxon>
        <taxon>Ecdysozoa</taxon>
        <taxon>Arthropoda</taxon>
        <taxon>Hexapoda</taxon>
        <taxon>Insecta</taxon>
        <taxon>Pterygota</taxon>
        <taxon>Neoptera</taxon>
        <taxon>Paraneoptera</taxon>
        <taxon>Hemiptera</taxon>
        <taxon>Auchenorrhyncha</taxon>
        <taxon>Membracoidea</taxon>
        <taxon>Cicadellidae</taxon>
        <taxon>Cicadellinae</taxon>
        <taxon>Cicadellini</taxon>
        <taxon>Graphocephala</taxon>
    </lineage>
</organism>
<protein>
    <submittedName>
        <fullName evidence="2">Uncharacterized protein</fullName>
    </submittedName>
</protein>
<feature type="transmembrane region" description="Helical" evidence="1">
    <location>
        <begin position="12"/>
        <end position="31"/>
    </location>
</feature>
<sequence>MDCYSFTINMLVFQLIMFIYGVSGGALHTYVPTTDNMGFHLQIYNDLKYQRYMETERATCELSTTKSEEFLHTVKKDFCGLMTGMKKHMELMLMCVDALGAKGCIEDHTTFSDNVMETEIKRFTRCLKPALHEQSQLNNTFPSLYDSYHKGYSTALRKIYICQSTYPNIQDSKKRTACIRTAYNKYSRETAPIAQDQFESPCMQNFVTNVIGCLTKSAVNIQVKIEEYRSSVTKCVNLDPESNECVETNGLGFALEPSLASQIEEAQDKFTKLNEKFENTIKEAYTTITEVSLKMKTPTDEFSHDNVKKLVAPYFTTVRKTLAENKLDNECGNLTENWLKDVTERGIKGYGRCYRDFADKTRDELHYIRYEYMAMSRQLQTLGNIAILDCIDFGYVFGSNAIKDCFDLKIRELEVTNLDLFDVLVERTQKIKSRDLPFFDNPYTLPCVVQKFKKIQLDADKLLFFYKRCLYVNTGTEYSVTTPATHTSPNAQTYSSSEHPLMVTL</sequence>
<proteinExistence type="predicted"/>
<evidence type="ECO:0000256" key="1">
    <source>
        <dbReference type="SAM" id="Phobius"/>
    </source>
</evidence>
<evidence type="ECO:0000313" key="2">
    <source>
        <dbReference type="EMBL" id="JAT29431.1"/>
    </source>
</evidence>